<dbReference type="KEGG" id="cam:101510660"/>
<dbReference type="GO" id="GO:0009693">
    <property type="term" value="P:ethylene biosynthetic process"/>
    <property type="evidence" value="ECO:0007669"/>
    <property type="project" value="UniProtKB-KW"/>
</dbReference>
<dbReference type="AlphaFoldDB" id="A0A1S2YY55"/>
<evidence type="ECO:0000256" key="12">
    <source>
        <dbReference type="ARBA" id="ARBA00049554"/>
    </source>
</evidence>
<dbReference type="PANTHER" id="PTHR43795:SF10">
    <property type="entry name" value="1-AMINOCYCLOPROPANE-1-CARBOXYLATE SYNTHASE 9"/>
    <property type="match status" value="1"/>
</dbReference>
<feature type="region of interest" description="Disordered" evidence="13">
    <location>
        <begin position="436"/>
        <end position="457"/>
    </location>
</feature>
<dbReference type="PaxDb" id="3827-XP_004511804.1"/>
<dbReference type="PROSITE" id="PS00105">
    <property type="entry name" value="AA_TRANSFER_CLASS_1"/>
    <property type="match status" value="1"/>
</dbReference>
<dbReference type="RefSeq" id="XP_004511804.1">
    <property type="nucleotide sequence ID" value="XM_004511747.3"/>
</dbReference>
<dbReference type="GO" id="GO:0030170">
    <property type="term" value="F:pyridoxal phosphate binding"/>
    <property type="evidence" value="ECO:0007669"/>
    <property type="project" value="InterPro"/>
</dbReference>
<name>A0A1S2YY55_CICAR</name>
<evidence type="ECO:0000256" key="2">
    <source>
        <dbReference type="ARBA" id="ARBA00007441"/>
    </source>
</evidence>
<evidence type="ECO:0000256" key="13">
    <source>
        <dbReference type="SAM" id="MobiDB-lite"/>
    </source>
</evidence>
<evidence type="ECO:0000256" key="6">
    <source>
        <dbReference type="ARBA" id="ARBA00022898"/>
    </source>
</evidence>
<reference evidence="15" key="1">
    <citation type="journal article" date="2013" name="Nat. Biotechnol.">
        <title>Draft genome sequence of chickpea (Cicer arietinum) provides a resource for trait improvement.</title>
        <authorList>
            <person name="Varshney R.K."/>
            <person name="Song C."/>
            <person name="Saxena R.K."/>
            <person name="Azam S."/>
            <person name="Yu S."/>
            <person name="Sharpe A.G."/>
            <person name="Cannon S."/>
            <person name="Baek J."/>
            <person name="Rosen B.D."/>
            <person name="Tar'an B."/>
            <person name="Millan T."/>
            <person name="Zhang X."/>
            <person name="Ramsay L.D."/>
            <person name="Iwata A."/>
            <person name="Wang Y."/>
            <person name="Nelson W."/>
            <person name="Farmer A.D."/>
            <person name="Gaur P.M."/>
            <person name="Soderlund C."/>
            <person name="Penmetsa R.V."/>
            <person name="Xu C."/>
            <person name="Bharti A.K."/>
            <person name="He W."/>
            <person name="Winter P."/>
            <person name="Zhao S."/>
            <person name="Hane J.K."/>
            <person name="Carrasquilla-Garcia N."/>
            <person name="Condie J.A."/>
            <person name="Upadhyaya H.D."/>
            <person name="Luo M.C."/>
            <person name="Thudi M."/>
            <person name="Gowda C.L."/>
            <person name="Singh N.P."/>
            <person name="Lichtenzveig J."/>
            <person name="Gali K.K."/>
            <person name="Rubio J."/>
            <person name="Nadarajan N."/>
            <person name="Dolezel J."/>
            <person name="Bansal K.C."/>
            <person name="Xu X."/>
            <person name="Edwards D."/>
            <person name="Zhang G."/>
            <person name="Kahl G."/>
            <person name="Gil J."/>
            <person name="Singh K.B."/>
            <person name="Datta S.K."/>
            <person name="Jackson S.A."/>
            <person name="Wang J."/>
            <person name="Cook D.R."/>
        </authorList>
    </citation>
    <scope>NUCLEOTIDE SEQUENCE [LARGE SCALE GENOMIC DNA]</scope>
    <source>
        <strain evidence="15">cv. CDC Frontier</strain>
    </source>
</reference>
<dbReference type="InterPro" id="IPR015421">
    <property type="entry name" value="PyrdxlP-dep_Trfase_major"/>
</dbReference>
<evidence type="ECO:0000256" key="11">
    <source>
        <dbReference type="ARBA" id="ARBA00042673"/>
    </source>
</evidence>
<dbReference type="PRINTS" id="PR00753">
    <property type="entry name" value="ACCSYNTHASE"/>
</dbReference>
<dbReference type="Pfam" id="PF00155">
    <property type="entry name" value="Aminotran_1_2"/>
    <property type="match status" value="1"/>
</dbReference>
<dbReference type="OrthoDB" id="691673at2759"/>
<dbReference type="GO" id="GO:0008483">
    <property type="term" value="F:transaminase activity"/>
    <property type="evidence" value="ECO:0007669"/>
    <property type="project" value="TreeGrafter"/>
</dbReference>
<dbReference type="FunFam" id="3.40.640.10:FF:000051">
    <property type="entry name" value="1-aminocyclopropane-1-carboxylate synthase 3"/>
    <property type="match status" value="1"/>
</dbReference>
<evidence type="ECO:0000259" key="14">
    <source>
        <dbReference type="Pfam" id="PF00155"/>
    </source>
</evidence>
<comment type="subunit">
    <text evidence="3">Homodimer.</text>
</comment>
<protein>
    <recommendedName>
        <fullName evidence="10">1-aminocyclopropane-1-carboxylate synthase</fullName>
        <ecNumber evidence="10">4.4.1.14</ecNumber>
    </recommendedName>
    <alternativeName>
        <fullName evidence="11">S-adenosyl-L-methionine methylthioadenosine-lyase</fullName>
    </alternativeName>
</protein>
<dbReference type="GO" id="GO:0009835">
    <property type="term" value="P:fruit ripening"/>
    <property type="evidence" value="ECO:0007669"/>
    <property type="project" value="UniProtKB-KW"/>
</dbReference>
<evidence type="ECO:0000313" key="16">
    <source>
        <dbReference type="RefSeq" id="XP_004511804.1"/>
    </source>
</evidence>
<feature type="compositionally biased region" description="Low complexity" evidence="13">
    <location>
        <begin position="436"/>
        <end position="446"/>
    </location>
</feature>
<dbReference type="GeneID" id="101510660"/>
<sequence>MKLLSTKATCNSHGQDSSYFLGWQEYEKNPYDEVKNPKGIIQMGLAENQLSFDLLESWLEKNPDVAGFKRDGKSIFRELALFQDYHGLPSFKKALVDFMADIRGNKVTFDPNHIVLTAGSTSANETLMFCLAEQGDAFLLPTPYYPGFDRDLKWRTEVEIVPIQCTSSNNFQITESALLQAHEEAKKKNLKVKGILVTNPSNPLGTTMSRNELNLLIDFIKDKDMHLISDEIYSGTVFTSPNFVSVMEIVKDINDFKDFDADVLERVHVVYSLSKDLGLPGFRVGAIYSENDKVVSAATKMSSFGLVSSQTQYLLSAMLGDKKFTRNYLSENKKRLKKRQKMLVSGLEKAGINCLKTNNAGLFCWVDMRNLLSSNTFEAEMELWKKILYVVGLNISPGSSCHCDEPGWFRVCFANMSEDTLNLAMKRLKDFVANSNGEGCSSNNSSKKSRRITQSSRRLTRKSFSNWVFGLSSRDHREQEER</sequence>
<dbReference type="InterPro" id="IPR004838">
    <property type="entry name" value="NHTrfase_class1_PyrdxlP-BS"/>
</dbReference>
<dbReference type="FunFam" id="3.90.1150.10:FF:000038">
    <property type="entry name" value="1-aminocyclopropane-1-carboxylate synthase 2"/>
    <property type="match status" value="1"/>
</dbReference>
<dbReference type="InterPro" id="IPR015422">
    <property type="entry name" value="PyrdxlP-dep_Trfase_small"/>
</dbReference>
<dbReference type="PANTHER" id="PTHR43795">
    <property type="entry name" value="BIFUNCTIONAL ASPARTATE AMINOTRANSFERASE AND GLUTAMATE/ASPARTATE-PREPHENATE AMINOTRANSFERASE-RELATED"/>
    <property type="match status" value="1"/>
</dbReference>
<proteinExistence type="inferred from homology"/>
<dbReference type="Proteomes" id="UP000087171">
    <property type="component" value="Chromosome Ca8"/>
</dbReference>
<keyword evidence="15" id="KW-1185">Reference proteome</keyword>
<dbReference type="Gene3D" id="3.90.1150.10">
    <property type="entry name" value="Aspartate Aminotransferase, domain 1"/>
    <property type="match status" value="1"/>
</dbReference>
<dbReference type="Gene3D" id="3.40.640.10">
    <property type="entry name" value="Type I PLP-dependent aspartate aminotransferase-like (Major domain)"/>
    <property type="match status" value="1"/>
</dbReference>
<evidence type="ECO:0000256" key="8">
    <source>
        <dbReference type="ARBA" id="ARBA00033478"/>
    </source>
</evidence>
<keyword evidence="4" id="KW-0266">Ethylene biosynthesis</keyword>
<evidence type="ECO:0000256" key="1">
    <source>
        <dbReference type="ARBA" id="ARBA00001933"/>
    </source>
</evidence>
<dbReference type="EC" id="4.4.1.14" evidence="10"/>
<evidence type="ECO:0000256" key="3">
    <source>
        <dbReference type="ARBA" id="ARBA00011738"/>
    </source>
</evidence>
<organism evidence="15 16">
    <name type="scientific">Cicer arietinum</name>
    <name type="common">Chickpea</name>
    <name type="synonym">Garbanzo</name>
    <dbReference type="NCBI Taxonomy" id="3827"/>
    <lineage>
        <taxon>Eukaryota</taxon>
        <taxon>Viridiplantae</taxon>
        <taxon>Streptophyta</taxon>
        <taxon>Embryophyta</taxon>
        <taxon>Tracheophyta</taxon>
        <taxon>Spermatophyta</taxon>
        <taxon>Magnoliopsida</taxon>
        <taxon>eudicotyledons</taxon>
        <taxon>Gunneridae</taxon>
        <taxon>Pentapetalae</taxon>
        <taxon>rosids</taxon>
        <taxon>fabids</taxon>
        <taxon>Fabales</taxon>
        <taxon>Fabaceae</taxon>
        <taxon>Papilionoideae</taxon>
        <taxon>50 kb inversion clade</taxon>
        <taxon>NPAAA clade</taxon>
        <taxon>Hologalegina</taxon>
        <taxon>IRL clade</taxon>
        <taxon>Cicereae</taxon>
        <taxon>Cicer</taxon>
    </lineage>
</organism>
<evidence type="ECO:0000256" key="10">
    <source>
        <dbReference type="ARBA" id="ARBA00039053"/>
    </source>
</evidence>
<keyword evidence="5" id="KW-0949">S-adenosyl-L-methionine</keyword>
<gene>
    <name evidence="16" type="primary">LOC101510660</name>
</gene>
<dbReference type="STRING" id="3827.A0A1S2YY55"/>
<dbReference type="SUPFAM" id="SSF53383">
    <property type="entry name" value="PLP-dependent transferases"/>
    <property type="match status" value="1"/>
</dbReference>
<evidence type="ECO:0000256" key="7">
    <source>
        <dbReference type="ARBA" id="ARBA00023239"/>
    </source>
</evidence>
<accession>A0A1S2YY55</accession>
<comment type="similarity">
    <text evidence="2">Belongs to the class-I pyridoxal-phosphate-dependent aminotransferase family.</text>
</comment>
<reference evidence="16" key="2">
    <citation type="submission" date="2025-08" db="UniProtKB">
        <authorList>
            <consortium name="RefSeq"/>
        </authorList>
    </citation>
    <scope>IDENTIFICATION</scope>
    <source>
        <tissue evidence="16">Etiolated seedlings</tissue>
    </source>
</reference>
<dbReference type="InterPro" id="IPR050478">
    <property type="entry name" value="Ethylene_sulfur-biosynth"/>
</dbReference>
<dbReference type="InterPro" id="IPR015424">
    <property type="entry name" value="PyrdxlP-dep_Trfase"/>
</dbReference>
<keyword evidence="6" id="KW-0663">Pyridoxal phosphate</keyword>
<evidence type="ECO:0000256" key="5">
    <source>
        <dbReference type="ARBA" id="ARBA00022691"/>
    </source>
</evidence>
<dbReference type="InterPro" id="IPR004839">
    <property type="entry name" value="Aminotransferase_I/II_large"/>
</dbReference>
<evidence type="ECO:0000313" key="15">
    <source>
        <dbReference type="Proteomes" id="UP000087171"/>
    </source>
</evidence>
<comment type="catalytic activity">
    <reaction evidence="12">
        <text>S-adenosyl-L-methionine = 1-aminocyclopropane-1-carboxylate + S-methyl-5'-thioadenosine + H(+)</text>
        <dbReference type="Rhea" id="RHEA:21744"/>
        <dbReference type="ChEBI" id="CHEBI:15378"/>
        <dbReference type="ChEBI" id="CHEBI:17509"/>
        <dbReference type="ChEBI" id="CHEBI:58360"/>
        <dbReference type="ChEBI" id="CHEBI:59789"/>
        <dbReference type="EC" id="4.4.1.14"/>
    </reaction>
</comment>
<dbReference type="CDD" id="cd00609">
    <property type="entry name" value="AAT_like"/>
    <property type="match status" value="1"/>
</dbReference>
<feature type="domain" description="Aminotransferase class I/classII large" evidence="14">
    <location>
        <begin position="41"/>
        <end position="428"/>
    </location>
</feature>
<comment type="pathway">
    <text evidence="9">Alkene biosynthesis; ethylene biosynthesis via S-adenosyl-L-methionine; ethylene from S-adenosyl-L-methionine: step 1/2.</text>
</comment>
<comment type="cofactor">
    <cofactor evidence="1">
        <name>pyridoxal 5'-phosphate</name>
        <dbReference type="ChEBI" id="CHEBI:597326"/>
    </cofactor>
</comment>
<dbReference type="eggNOG" id="KOG0256">
    <property type="taxonomic scope" value="Eukaryota"/>
</dbReference>
<keyword evidence="8" id="KW-0292">Fruit ripening</keyword>
<evidence type="ECO:0000256" key="4">
    <source>
        <dbReference type="ARBA" id="ARBA00022666"/>
    </source>
</evidence>
<dbReference type="GO" id="GO:0016847">
    <property type="term" value="F:1-aminocyclopropane-1-carboxylate synthase activity"/>
    <property type="evidence" value="ECO:0007669"/>
    <property type="project" value="UniProtKB-EC"/>
</dbReference>
<evidence type="ECO:0000256" key="9">
    <source>
        <dbReference type="ARBA" id="ARBA00037888"/>
    </source>
</evidence>
<keyword evidence="7" id="KW-0456">Lyase</keyword>